<dbReference type="PANTHER" id="PTHR22601">
    <property type="entry name" value="ISP4 LIKE PROTEIN"/>
    <property type="match status" value="1"/>
</dbReference>
<organism evidence="10 11">
    <name type="scientific">Vicia faba</name>
    <name type="common">Broad bean</name>
    <name type="synonym">Faba vulgaris</name>
    <dbReference type="NCBI Taxonomy" id="3906"/>
    <lineage>
        <taxon>Eukaryota</taxon>
        <taxon>Viridiplantae</taxon>
        <taxon>Streptophyta</taxon>
        <taxon>Embryophyta</taxon>
        <taxon>Tracheophyta</taxon>
        <taxon>Spermatophyta</taxon>
        <taxon>Magnoliopsida</taxon>
        <taxon>eudicotyledons</taxon>
        <taxon>Gunneridae</taxon>
        <taxon>Pentapetalae</taxon>
        <taxon>rosids</taxon>
        <taxon>fabids</taxon>
        <taxon>Fabales</taxon>
        <taxon>Fabaceae</taxon>
        <taxon>Papilionoideae</taxon>
        <taxon>50 kb inversion clade</taxon>
        <taxon>NPAAA clade</taxon>
        <taxon>Hologalegina</taxon>
        <taxon>IRL clade</taxon>
        <taxon>Fabeae</taxon>
        <taxon>Vicia</taxon>
    </lineage>
</organism>
<feature type="transmembrane region" description="Helical" evidence="9">
    <location>
        <begin position="12"/>
        <end position="35"/>
    </location>
</feature>
<keyword evidence="11" id="KW-1185">Reference proteome</keyword>
<keyword evidence="8 9" id="KW-0472">Membrane</keyword>
<feature type="transmembrane region" description="Helical" evidence="9">
    <location>
        <begin position="327"/>
        <end position="350"/>
    </location>
</feature>
<feature type="transmembrane region" description="Helical" evidence="9">
    <location>
        <begin position="207"/>
        <end position="226"/>
    </location>
</feature>
<evidence type="ECO:0000256" key="6">
    <source>
        <dbReference type="ARBA" id="ARBA00022927"/>
    </source>
</evidence>
<dbReference type="InterPro" id="IPR004813">
    <property type="entry name" value="OPT"/>
</dbReference>
<dbReference type="GO" id="GO:0015031">
    <property type="term" value="P:protein transport"/>
    <property type="evidence" value="ECO:0007669"/>
    <property type="project" value="UniProtKB-KW"/>
</dbReference>
<feature type="transmembrane region" description="Helical" evidence="9">
    <location>
        <begin position="233"/>
        <end position="255"/>
    </location>
</feature>
<keyword evidence="3" id="KW-0813">Transport</keyword>
<gene>
    <name evidence="10" type="ORF">VFH_VI003080</name>
</gene>
<dbReference type="NCBIfam" id="TIGR00728">
    <property type="entry name" value="OPT_sfam"/>
    <property type="match status" value="1"/>
</dbReference>
<feature type="transmembrane region" description="Helical" evidence="9">
    <location>
        <begin position="78"/>
        <end position="98"/>
    </location>
</feature>
<dbReference type="GO" id="GO:0035673">
    <property type="term" value="F:oligopeptide transmembrane transporter activity"/>
    <property type="evidence" value="ECO:0007669"/>
    <property type="project" value="InterPro"/>
</dbReference>
<feature type="transmembrane region" description="Helical" evidence="9">
    <location>
        <begin position="47"/>
        <end position="66"/>
    </location>
</feature>
<sequence>MQFFLIATGLSFAYYALPGYLFAVLTFFSLVCYVWPNNVTAHQVGSGYQGLGVGAFTFDWAGISAYHGSPLVAPWTSIVNMGVGFVMFVYIILLICYWKFNTFDARKFPIFSNQLFTHSGQKYDTTKILTKEYNLNIDAYNKYSKLYLSSLFTLSIGSVFARFTATLTHVALFKGSNILRQSRTAMSNVKLDVHGRLMKAYKTVPEWWFLIVLFGSMALSIIMSLVWKVDVQLPCWGMLLAFALASVVTLPIGVIQANYQPGISSISSIQLGYDMIAHFMIGYIPPGTPIANLIFKIYGRITTAHALSFLSDSKLGHYMKIPPRCMFIAQLVGTLVAGVQCWIALRTFAWTMKLTFLFVFRSYKRWWQKYNYVLSVTLDTGTALMAVLIFFALQNAGHSFKWWGTKIDYCPLASCPTAPGIIVDRCPVF</sequence>
<dbReference type="AlphaFoldDB" id="A0AAV1B0S4"/>
<reference evidence="10 11" key="1">
    <citation type="submission" date="2023-01" db="EMBL/GenBank/DDBJ databases">
        <authorList>
            <person name="Kreplak J."/>
        </authorList>
    </citation>
    <scope>NUCLEOTIDE SEQUENCE [LARGE SCALE GENOMIC DNA]</scope>
</reference>
<evidence type="ECO:0000256" key="3">
    <source>
        <dbReference type="ARBA" id="ARBA00022448"/>
    </source>
</evidence>
<dbReference type="InterPro" id="IPR004648">
    <property type="entry name" value="Oligpept_transpt"/>
</dbReference>
<feature type="transmembrane region" description="Helical" evidence="9">
    <location>
        <begin position="146"/>
        <end position="165"/>
    </location>
</feature>
<evidence type="ECO:0000256" key="1">
    <source>
        <dbReference type="ARBA" id="ARBA00004141"/>
    </source>
</evidence>
<feature type="transmembrane region" description="Helical" evidence="9">
    <location>
        <begin position="370"/>
        <end position="393"/>
    </location>
</feature>
<comment type="subcellular location">
    <subcellularLocation>
        <location evidence="1">Membrane</location>
        <topology evidence="1">Multi-pass membrane protein</topology>
    </subcellularLocation>
</comment>
<keyword evidence="6" id="KW-0653">Protein transport</keyword>
<name>A0AAV1B0S4_VICFA</name>
<evidence type="ECO:0000256" key="4">
    <source>
        <dbReference type="ARBA" id="ARBA00022692"/>
    </source>
</evidence>
<proteinExistence type="inferred from homology"/>
<keyword evidence="4 9" id="KW-0812">Transmembrane</keyword>
<accession>A0AAV1B0S4</accession>
<comment type="similarity">
    <text evidence="2">Belongs to the oligopeptide OPT transporter (TC 2.A.67.1) family.</text>
</comment>
<dbReference type="GO" id="GO:0016020">
    <property type="term" value="C:membrane"/>
    <property type="evidence" value="ECO:0007669"/>
    <property type="project" value="UniProtKB-SubCell"/>
</dbReference>
<feature type="transmembrane region" description="Helical" evidence="9">
    <location>
        <begin position="275"/>
        <end position="295"/>
    </location>
</feature>
<keyword evidence="7 9" id="KW-1133">Transmembrane helix</keyword>
<keyword evidence="5" id="KW-0571">Peptide transport</keyword>
<evidence type="ECO:0000256" key="9">
    <source>
        <dbReference type="SAM" id="Phobius"/>
    </source>
</evidence>
<evidence type="ECO:0000256" key="8">
    <source>
        <dbReference type="ARBA" id="ARBA00023136"/>
    </source>
</evidence>
<evidence type="ECO:0000256" key="5">
    <source>
        <dbReference type="ARBA" id="ARBA00022856"/>
    </source>
</evidence>
<dbReference type="EMBL" id="OX451741">
    <property type="protein sequence ID" value="CAI8615906.1"/>
    <property type="molecule type" value="Genomic_DNA"/>
</dbReference>
<protein>
    <recommendedName>
        <fullName evidence="12">Oligopeptide transporter</fullName>
    </recommendedName>
</protein>
<evidence type="ECO:0000256" key="2">
    <source>
        <dbReference type="ARBA" id="ARBA00005484"/>
    </source>
</evidence>
<evidence type="ECO:0008006" key="12">
    <source>
        <dbReference type="Google" id="ProtNLM"/>
    </source>
</evidence>
<dbReference type="Proteomes" id="UP001157006">
    <property type="component" value="Chromosome 6"/>
</dbReference>
<dbReference type="Pfam" id="PF03169">
    <property type="entry name" value="OPT"/>
    <property type="match status" value="2"/>
</dbReference>
<evidence type="ECO:0000313" key="10">
    <source>
        <dbReference type="EMBL" id="CAI8615906.1"/>
    </source>
</evidence>
<evidence type="ECO:0000313" key="11">
    <source>
        <dbReference type="Proteomes" id="UP001157006"/>
    </source>
</evidence>
<evidence type="ECO:0000256" key="7">
    <source>
        <dbReference type="ARBA" id="ARBA00022989"/>
    </source>
</evidence>